<proteinExistence type="predicted"/>
<protein>
    <submittedName>
        <fullName evidence="1">Uncharacterized protein</fullName>
    </submittedName>
</protein>
<keyword evidence="2" id="KW-1185">Reference proteome</keyword>
<evidence type="ECO:0000313" key="2">
    <source>
        <dbReference type="Proteomes" id="UP001479436"/>
    </source>
</evidence>
<accession>A0ABR2VRI7</accession>
<gene>
    <name evidence="1" type="ORF">K7432_013250</name>
</gene>
<evidence type="ECO:0000313" key="1">
    <source>
        <dbReference type="EMBL" id="KAK9694873.1"/>
    </source>
</evidence>
<comment type="caution">
    <text evidence="1">The sequence shown here is derived from an EMBL/GenBank/DDBJ whole genome shotgun (WGS) entry which is preliminary data.</text>
</comment>
<organism evidence="1 2">
    <name type="scientific">Basidiobolus ranarum</name>
    <dbReference type="NCBI Taxonomy" id="34480"/>
    <lineage>
        <taxon>Eukaryota</taxon>
        <taxon>Fungi</taxon>
        <taxon>Fungi incertae sedis</taxon>
        <taxon>Zoopagomycota</taxon>
        <taxon>Entomophthoromycotina</taxon>
        <taxon>Basidiobolomycetes</taxon>
        <taxon>Basidiobolales</taxon>
        <taxon>Basidiobolaceae</taxon>
        <taxon>Basidiobolus</taxon>
    </lineage>
</organism>
<name>A0ABR2VRI7_9FUNG</name>
<dbReference type="EMBL" id="JASJQH010008149">
    <property type="protein sequence ID" value="KAK9694873.1"/>
    <property type="molecule type" value="Genomic_DNA"/>
</dbReference>
<sequence>MLVQQSQKSISSQVDRGCRKLLISLPRNPYVDDYSYNSARREEDQLSSTLKSLIEDQETNNCEKWNNRCDKESETIELCKKKPHRIKSPAEIAYHRSLAVRYEQLLLRYMLLRERIPREGLLHNVTSTPM</sequence>
<dbReference type="Proteomes" id="UP001479436">
    <property type="component" value="Unassembled WGS sequence"/>
</dbReference>
<reference evidence="1 2" key="1">
    <citation type="submission" date="2023-04" db="EMBL/GenBank/DDBJ databases">
        <title>Genome of Basidiobolus ranarum AG-B5.</title>
        <authorList>
            <person name="Stajich J.E."/>
            <person name="Carter-House D."/>
            <person name="Gryganskyi A."/>
        </authorList>
    </citation>
    <scope>NUCLEOTIDE SEQUENCE [LARGE SCALE GENOMIC DNA]</scope>
    <source>
        <strain evidence="1 2">AG-B5</strain>
    </source>
</reference>